<feature type="non-terminal residue" evidence="1">
    <location>
        <position position="71"/>
    </location>
</feature>
<proteinExistence type="predicted"/>
<evidence type="ECO:0000313" key="1">
    <source>
        <dbReference type="EMBL" id="EFJ05949.1"/>
    </source>
</evidence>
<feature type="non-terminal residue" evidence="1">
    <location>
        <position position="1"/>
    </location>
</feature>
<dbReference type="AlphaFoldDB" id="D8TBL8"/>
<evidence type="ECO:0000313" key="2">
    <source>
        <dbReference type="Proteomes" id="UP000001514"/>
    </source>
</evidence>
<name>D8TBL8_SELML</name>
<protein>
    <submittedName>
        <fullName evidence="1">Uncharacterized protein</fullName>
    </submittedName>
</protein>
<sequence length="71" mass="7717">EAFLFYSSMLHDYGIQPGEKHVVCMVDIFASSIPLAACQVHGDADTGLRVARPVPKWDSDSAAQYVGFSNV</sequence>
<dbReference type="Gramene" id="EFJ05949">
    <property type="protein sequence ID" value="EFJ05949"/>
    <property type="gene ID" value="SELMODRAFT_72140"/>
</dbReference>
<accession>D8TBL8</accession>
<keyword evidence="2" id="KW-1185">Reference proteome</keyword>
<dbReference type="EMBL" id="GL377711">
    <property type="protein sequence ID" value="EFJ05949.1"/>
    <property type="molecule type" value="Genomic_DNA"/>
</dbReference>
<organism evidence="2">
    <name type="scientific">Selaginella moellendorffii</name>
    <name type="common">Spikemoss</name>
    <dbReference type="NCBI Taxonomy" id="88036"/>
    <lineage>
        <taxon>Eukaryota</taxon>
        <taxon>Viridiplantae</taxon>
        <taxon>Streptophyta</taxon>
        <taxon>Embryophyta</taxon>
        <taxon>Tracheophyta</taxon>
        <taxon>Lycopodiopsida</taxon>
        <taxon>Selaginellales</taxon>
        <taxon>Selaginellaceae</taxon>
        <taxon>Selaginella</taxon>
    </lineage>
</organism>
<gene>
    <name evidence="1" type="ORF">SELMODRAFT_72140</name>
</gene>
<dbReference type="HOGENOM" id="CLU_2747665_0_0_1"/>
<dbReference type="InParanoid" id="D8TBL8"/>
<dbReference type="Proteomes" id="UP000001514">
    <property type="component" value="Unassembled WGS sequence"/>
</dbReference>
<reference evidence="1 2" key="1">
    <citation type="journal article" date="2011" name="Science">
        <title>The Selaginella genome identifies genetic changes associated with the evolution of vascular plants.</title>
        <authorList>
            <person name="Banks J.A."/>
            <person name="Nishiyama T."/>
            <person name="Hasebe M."/>
            <person name="Bowman J.L."/>
            <person name="Gribskov M."/>
            <person name="dePamphilis C."/>
            <person name="Albert V.A."/>
            <person name="Aono N."/>
            <person name="Aoyama T."/>
            <person name="Ambrose B.A."/>
            <person name="Ashton N.W."/>
            <person name="Axtell M.J."/>
            <person name="Barker E."/>
            <person name="Barker M.S."/>
            <person name="Bennetzen J.L."/>
            <person name="Bonawitz N.D."/>
            <person name="Chapple C."/>
            <person name="Cheng C."/>
            <person name="Correa L.G."/>
            <person name="Dacre M."/>
            <person name="DeBarry J."/>
            <person name="Dreyer I."/>
            <person name="Elias M."/>
            <person name="Engstrom E.M."/>
            <person name="Estelle M."/>
            <person name="Feng L."/>
            <person name="Finet C."/>
            <person name="Floyd S.K."/>
            <person name="Frommer W.B."/>
            <person name="Fujita T."/>
            <person name="Gramzow L."/>
            <person name="Gutensohn M."/>
            <person name="Harholt J."/>
            <person name="Hattori M."/>
            <person name="Heyl A."/>
            <person name="Hirai T."/>
            <person name="Hiwatashi Y."/>
            <person name="Ishikawa M."/>
            <person name="Iwata M."/>
            <person name="Karol K.G."/>
            <person name="Koehler B."/>
            <person name="Kolukisaoglu U."/>
            <person name="Kubo M."/>
            <person name="Kurata T."/>
            <person name="Lalonde S."/>
            <person name="Li K."/>
            <person name="Li Y."/>
            <person name="Litt A."/>
            <person name="Lyons E."/>
            <person name="Manning G."/>
            <person name="Maruyama T."/>
            <person name="Michael T.P."/>
            <person name="Mikami K."/>
            <person name="Miyazaki S."/>
            <person name="Morinaga S."/>
            <person name="Murata T."/>
            <person name="Mueller-Roeber B."/>
            <person name="Nelson D.R."/>
            <person name="Obara M."/>
            <person name="Oguri Y."/>
            <person name="Olmstead R.G."/>
            <person name="Onodera N."/>
            <person name="Petersen B.L."/>
            <person name="Pils B."/>
            <person name="Prigge M."/>
            <person name="Rensing S.A."/>
            <person name="Riano-Pachon D.M."/>
            <person name="Roberts A.W."/>
            <person name="Sato Y."/>
            <person name="Scheller H.V."/>
            <person name="Schulz B."/>
            <person name="Schulz C."/>
            <person name="Shakirov E.V."/>
            <person name="Shibagaki N."/>
            <person name="Shinohara N."/>
            <person name="Shippen D.E."/>
            <person name="Soerensen I."/>
            <person name="Sotooka R."/>
            <person name="Sugimoto N."/>
            <person name="Sugita M."/>
            <person name="Sumikawa N."/>
            <person name="Tanurdzic M."/>
            <person name="Theissen G."/>
            <person name="Ulvskov P."/>
            <person name="Wakazuki S."/>
            <person name="Weng J.K."/>
            <person name="Willats W.W."/>
            <person name="Wipf D."/>
            <person name="Wolf P.G."/>
            <person name="Yang L."/>
            <person name="Zimmer A.D."/>
            <person name="Zhu Q."/>
            <person name="Mitros T."/>
            <person name="Hellsten U."/>
            <person name="Loque D."/>
            <person name="Otillar R."/>
            <person name="Salamov A."/>
            <person name="Schmutz J."/>
            <person name="Shapiro H."/>
            <person name="Lindquist E."/>
            <person name="Lucas S."/>
            <person name="Rokhsar D."/>
            <person name="Grigoriev I.V."/>
        </authorList>
    </citation>
    <scope>NUCLEOTIDE SEQUENCE [LARGE SCALE GENOMIC DNA]</scope>
</reference>
<dbReference type="KEGG" id="smo:SELMODRAFT_72140"/>